<dbReference type="Pfam" id="PF00004">
    <property type="entry name" value="AAA"/>
    <property type="match status" value="2"/>
</dbReference>
<dbReference type="Gene3D" id="1.10.8.60">
    <property type="match status" value="2"/>
</dbReference>
<dbReference type="SUPFAM" id="SSF54585">
    <property type="entry name" value="Cdc48 domain 2-like"/>
    <property type="match status" value="1"/>
</dbReference>
<feature type="region of interest" description="Disordered" evidence="13">
    <location>
        <begin position="273"/>
        <end position="297"/>
    </location>
</feature>
<evidence type="ECO:0000256" key="9">
    <source>
        <dbReference type="ARBA" id="ARBA00023136"/>
    </source>
</evidence>
<reference evidence="16 18" key="2">
    <citation type="submission" date="2018-07" db="EMBL/GenBank/DDBJ databases">
        <title>Draft Genome Assemblies for Five Robust Yarrowia lipolytica Strains Exhibiting High Lipid Production and Pentose Sugar Utilization and Sugar Alcohol Secretion from Undetoxified Lignocellulosic Biomass Hydrolysates.</title>
        <authorList>
            <consortium name="DOE Joint Genome Institute"/>
            <person name="Walker C."/>
            <person name="Ryu S."/>
            <person name="Na H."/>
            <person name="Zane M."/>
            <person name="LaButti K."/>
            <person name="Lipzen A."/>
            <person name="Haridas S."/>
            <person name="Barry K."/>
            <person name="Grigoriev I.V."/>
            <person name="Quarterman J."/>
            <person name="Slininger P."/>
            <person name="Dien B."/>
            <person name="Trinh C.T."/>
        </authorList>
    </citation>
    <scope>NUCLEOTIDE SEQUENCE [LARGE SCALE GENOMIC DNA]</scope>
    <source>
        <strain evidence="16 18">YB392</strain>
    </source>
</reference>
<dbReference type="FunFam" id="3.40.50.300:FF:000149">
    <property type="entry name" value="Nuclear valosin-containing protein-like"/>
    <property type="match status" value="1"/>
</dbReference>
<dbReference type="AlphaFoldDB" id="A0A1D8NBA0"/>
<sequence>MAHSALVGYAPLRSGLVNIPTSLSSLIFNSGVSIQDVILSLSWQSKPSVSGTRTTQTAYVGWTGMTSKSDYSGKDKIELDPVFAKSIDLLPNTQVVIDIQLNPKIAHTIHLEPVTVADWEIVELHAAYLESRMINQVRAVSPNQPVTVYPSSTTSATLKVIRIEPDLGAAGFAKLSPDSEVVVAPKQRKKEEKQVKKRSGSARSTGSQKRKGGRGPHALRRAISEDFDGHLRLEVSLDVSQLPPEFHQLKNVSIKVITPPNLASPQQAASIAVEEKSEESLSQNKPPSSEPKVEVPPDIINPASEIVATLVNDTTSPTGHAKLSYALADALGIPSSVGHVIRFESASKPLSQKPGALVIHRFITKTVGAAEQKSLRLKGEKNADDGVSADDQFSLLEELKKLQMLEGPITNFQRLPPIPELLPLGGVIGLQNSEGWIQGGYLGEEPIPFVSGSEILRSESSLSPSNIESEDKRVVGLDNMLNKINEVLSRDSIGCLVYGSRGSGKSAVLNHIKKECKVSHTHTVSIACGLIAQDRVQAVREILTKAFLEASWFSPSVLFLDDIDALMPAEVEHADSSRTRQLTQLFLELALPIMKSRHVSVVASAQAKESLHMNLVTGHVFEELFHLKSPDKEARLAILSEAVKLMDQNVSFSQNDVLEIASQVDGYLPGDLWTLSERAQHEMALRQIEIGLENPSIQLADFMKALEDFVPSSLRGVKLQKSNVKWNDIGGLKETKAVLLETLEWPTKYAPIFASCPLRLRSGLLLYGYPGCGKTYLASAVAAQCGLNFISIKGPEILNKYIGASEQSVRELFERAQAAKPCILFFDEFDSIAPKRGHDSTGVTDRVVNQMLTQMDGAEGLDGVYVLAATSRPDLIDPALLRPGRLDKMLICDLPSYEDRLDILRAIVDGKMHLDGEVELEYVASRTDGFSGADLQAVMFNAYLEAIHEVVDVADDTAADTPALEDKRLEFFQTTLGDAKKDPAAVQNEVMNARAAVAEKARVTAKLEALFKGMSVGVDNDDDKPRKKAVVVIKPQHMNKSLDETSPSISKKELLKLKGIYSQFVSGRSGDMPPGTASTDVGGRATLA</sequence>
<dbReference type="PROSITE" id="PS00674">
    <property type="entry name" value="AAA"/>
    <property type="match status" value="1"/>
</dbReference>
<evidence type="ECO:0000313" key="18">
    <source>
        <dbReference type="Proteomes" id="UP000256601"/>
    </source>
</evidence>
<feature type="domain" description="AAA+ ATPase" evidence="14">
    <location>
        <begin position="760"/>
        <end position="896"/>
    </location>
</feature>
<keyword evidence="8" id="KW-0653">Protein transport</keyword>
<evidence type="ECO:0000256" key="8">
    <source>
        <dbReference type="ARBA" id="ARBA00022927"/>
    </source>
</evidence>
<comment type="catalytic activity">
    <reaction evidence="12">
        <text>ATP + H2O = ADP + phosphate + H(+)</text>
        <dbReference type="Rhea" id="RHEA:13065"/>
        <dbReference type="ChEBI" id="CHEBI:15377"/>
        <dbReference type="ChEBI" id="CHEBI:15378"/>
        <dbReference type="ChEBI" id="CHEBI:30616"/>
        <dbReference type="ChEBI" id="CHEBI:43474"/>
        <dbReference type="ChEBI" id="CHEBI:456216"/>
    </reaction>
    <physiologicalReaction direction="left-to-right" evidence="12">
        <dbReference type="Rhea" id="RHEA:13066"/>
    </physiologicalReaction>
</comment>
<dbReference type="eggNOG" id="KOG0735">
    <property type="taxonomic scope" value="Eukaryota"/>
</dbReference>
<dbReference type="EMBL" id="KZ858987">
    <property type="protein sequence ID" value="RDW26089.1"/>
    <property type="molecule type" value="Genomic_DNA"/>
</dbReference>
<dbReference type="Pfam" id="PF17862">
    <property type="entry name" value="AAA_lid_3"/>
    <property type="match status" value="1"/>
</dbReference>
<dbReference type="InterPro" id="IPR050168">
    <property type="entry name" value="AAA_ATPase_domain"/>
</dbReference>
<evidence type="ECO:0000313" key="15">
    <source>
        <dbReference type="EMBL" id="AOW02919.1"/>
    </source>
</evidence>
<keyword evidence="6 16" id="KW-0378">Hydrolase</keyword>
<dbReference type="InterPro" id="IPR015342">
    <property type="entry name" value="PEX1-N_C-lobe"/>
</dbReference>
<accession>A0A1D8NBA0</accession>
<dbReference type="InterPro" id="IPR041569">
    <property type="entry name" value="AAA_lid_3"/>
</dbReference>
<dbReference type="InterPro" id="IPR003593">
    <property type="entry name" value="AAA+_ATPase"/>
</dbReference>
<dbReference type="Gene3D" id="3.40.50.300">
    <property type="entry name" value="P-loop containing nucleotide triphosphate hydrolases"/>
    <property type="match status" value="2"/>
</dbReference>
<reference evidence="15 17" key="1">
    <citation type="journal article" date="2016" name="PLoS ONE">
        <title>Sequence Assembly of Yarrowia lipolytica Strain W29/CLIB89 Shows Transposable Element Diversity.</title>
        <authorList>
            <person name="Magnan C."/>
            <person name="Yu J."/>
            <person name="Chang I."/>
            <person name="Jahn E."/>
            <person name="Kanomata Y."/>
            <person name="Wu J."/>
            <person name="Zeller M."/>
            <person name="Oakes M."/>
            <person name="Baldi P."/>
            <person name="Sandmeyer S."/>
        </authorList>
    </citation>
    <scope>NUCLEOTIDE SEQUENCE [LARGE SCALE GENOMIC DNA]</scope>
    <source>
        <strain evidence="15">CLIB89</strain>
        <strain evidence="17">CLIB89(W29)</strain>
    </source>
</reference>
<keyword evidence="9" id="KW-0472">Membrane</keyword>
<dbReference type="PANTHER" id="PTHR23077">
    <property type="entry name" value="AAA-FAMILY ATPASE"/>
    <property type="match status" value="1"/>
</dbReference>
<feature type="compositionally biased region" description="Basic residues" evidence="13">
    <location>
        <begin position="208"/>
        <end position="218"/>
    </location>
</feature>
<evidence type="ECO:0000313" key="17">
    <source>
        <dbReference type="Proteomes" id="UP000182444"/>
    </source>
</evidence>
<dbReference type="Proteomes" id="UP000182444">
    <property type="component" value="Chromosome 1C"/>
</dbReference>
<evidence type="ECO:0000256" key="4">
    <source>
        <dbReference type="ARBA" id="ARBA00022593"/>
    </source>
</evidence>
<evidence type="ECO:0000256" key="2">
    <source>
        <dbReference type="ARBA" id="ARBA00006914"/>
    </source>
</evidence>
<evidence type="ECO:0000256" key="1">
    <source>
        <dbReference type="ARBA" id="ARBA00004370"/>
    </source>
</evidence>
<keyword evidence="4" id="KW-0962">Peroxisome biogenesis</keyword>
<evidence type="ECO:0000256" key="13">
    <source>
        <dbReference type="SAM" id="MobiDB-lite"/>
    </source>
</evidence>
<dbReference type="GO" id="GO:0005524">
    <property type="term" value="F:ATP binding"/>
    <property type="evidence" value="ECO:0007669"/>
    <property type="project" value="UniProtKB-KW"/>
</dbReference>
<dbReference type="EMBL" id="CP017555">
    <property type="protein sequence ID" value="AOW02919.1"/>
    <property type="molecule type" value="Genomic_DNA"/>
</dbReference>
<dbReference type="CDD" id="cd19526">
    <property type="entry name" value="RecA-like_PEX1_r2"/>
    <property type="match status" value="1"/>
</dbReference>
<gene>
    <name evidence="16" type="ORF">B0I71DRAFT_97384</name>
    <name evidence="15" type="ORF">YALI1_C21682g</name>
</gene>
<dbReference type="GO" id="GO:0005778">
    <property type="term" value="C:peroxisomal membrane"/>
    <property type="evidence" value="ECO:0007669"/>
    <property type="project" value="TreeGrafter"/>
</dbReference>
<evidence type="ECO:0000259" key="14">
    <source>
        <dbReference type="SMART" id="SM00382"/>
    </source>
</evidence>
<name>A0A1D8NBA0_YARLL</name>
<evidence type="ECO:0000256" key="5">
    <source>
        <dbReference type="ARBA" id="ARBA00022741"/>
    </source>
</evidence>
<dbReference type="GO" id="GO:0016558">
    <property type="term" value="P:protein import into peroxisome matrix"/>
    <property type="evidence" value="ECO:0007669"/>
    <property type="project" value="TreeGrafter"/>
</dbReference>
<dbReference type="Gene3D" id="3.10.330.10">
    <property type="match status" value="1"/>
</dbReference>
<feature type="domain" description="AAA+ ATPase" evidence="14">
    <location>
        <begin position="491"/>
        <end position="631"/>
    </location>
</feature>
<keyword evidence="7" id="KW-0067">ATP-binding</keyword>
<dbReference type="Pfam" id="PF09262">
    <property type="entry name" value="PEX-1N"/>
    <property type="match status" value="1"/>
</dbReference>
<dbReference type="SUPFAM" id="SSF52540">
    <property type="entry name" value="P-loop containing nucleoside triphosphate hydrolases"/>
    <property type="match status" value="2"/>
</dbReference>
<dbReference type="VEuPathDB" id="FungiDB:YALI0_C15356g"/>
<dbReference type="InterPro" id="IPR003959">
    <property type="entry name" value="ATPase_AAA_core"/>
</dbReference>
<evidence type="ECO:0000313" key="16">
    <source>
        <dbReference type="EMBL" id="RDW26089.1"/>
    </source>
</evidence>
<keyword evidence="5" id="KW-0547">Nucleotide-binding</keyword>
<dbReference type="PANTHER" id="PTHR23077:SF12">
    <property type="entry name" value="PEROXISOMAL ATPASE PEX1"/>
    <property type="match status" value="1"/>
</dbReference>
<dbReference type="GO" id="GO:0005829">
    <property type="term" value="C:cytosol"/>
    <property type="evidence" value="ECO:0007669"/>
    <property type="project" value="TreeGrafter"/>
</dbReference>
<dbReference type="OrthoDB" id="2187at2759"/>
<dbReference type="Proteomes" id="UP000256601">
    <property type="component" value="Unassembled WGS sequence"/>
</dbReference>
<protein>
    <recommendedName>
        <fullName evidence="11">Peroxisomal ATPase PEX1</fullName>
    </recommendedName>
    <alternativeName>
        <fullName evidence="10">Peroxin-1</fullName>
    </alternativeName>
</protein>
<dbReference type="InterPro" id="IPR003960">
    <property type="entry name" value="ATPase_AAA_CS"/>
</dbReference>
<proteinExistence type="inferred from homology"/>
<evidence type="ECO:0000256" key="12">
    <source>
        <dbReference type="ARBA" id="ARBA00048778"/>
    </source>
</evidence>
<evidence type="ECO:0000256" key="10">
    <source>
        <dbReference type="ARBA" id="ARBA00032509"/>
    </source>
</evidence>
<dbReference type="GO" id="GO:0016887">
    <property type="term" value="F:ATP hydrolysis activity"/>
    <property type="evidence" value="ECO:0007669"/>
    <property type="project" value="InterPro"/>
</dbReference>
<evidence type="ECO:0000256" key="6">
    <source>
        <dbReference type="ARBA" id="ARBA00022801"/>
    </source>
</evidence>
<dbReference type="InterPro" id="IPR027417">
    <property type="entry name" value="P-loop_NTPase"/>
</dbReference>
<feature type="region of interest" description="Disordered" evidence="13">
    <location>
        <begin position="183"/>
        <end position="218"/>
    </location>
</feature>
<keyword evidence="3" id="KW-0813">Transport</keyword>
<dbReference type="SUPFAM" id="SSF50692">
    <property type="entry name" value="ADC-like"/>
    <property type="match status" value="1"/>
</dbReference>
<organism evidence="15 17">
    <name type="scientific">Yarrowia lipolytica</name>
    <name type="common">Candida lipolytica</name>
    <dbReference type="NCBI Taxonomy" id="4952"/>
    <lineage>
        <taxon>Eukaryota</taxon>
        <taxon>Fungi</taxon>
        <taxon>Dikarya</taxon>
        <taxon>Ascomycota</taxon>
        <taxon>Saccharomycotina</taxon>
        <taxon>Dipodascomycetes</taxon>
        <taxon>Dipodascales</taxon>
        <taxon>Dipodascales incertae sedis</taxon>
        <taxon>Yarrowia</taxon>
    </lineage>
</organism>
<evidence type="ECO:0000256" key="3">
    <source>
        <dbReference type="ARBA" id="ARBA00022448"/>
    </source>
</evidence>
<feature type="region of interest" description="Disordered" evidence="13">
    <location>
        <begin position="1068"/>
        <end position="1088"/>
    </location>
</feature>
<evidence type="ECO:0000256" key="7">
    <source>
        <dbReference type="ARBA" id="ARBA00022840"/>
    </source>
</evidence>
<dbReference type="KEGG" id="yli:2909502"/>
<evidence type="ECO:0000256" key="11">
    <source>
        <dbReference type="ARBA" id="ARBA00034532"/>
    </source>
</evidence>
<comment type="similarity">
    <text evidence="2">Belongs to the AAA ATPase family.</text>
</comment>
<dbReference type="SMART" id="SM00382">
    <property type="entry name" value="AAA"/>
    <property type="match status" value="2"/>
</dbReference>
<comment type="subcellular location">
    <subcellularLocation>
        <location evidence="1">Membrane</location>
    </subcellularLocation>
</comment>
<dbReference type="InterPro" id="IPR009010">
    <property type="entry name" value="Asp_de-COase-like_dom_sf"/>
</dbReference>
<dbReference type="InterPro" id="IPR029067">
    <property type="entry name" value="CDC48_domain_2-like_sf"/>
</dbReference>
<dbReference type="VEuPathDB" id="FungiDB:YALI1_C21682g"/>